<keyword evidence="2 4" id="KW-0238">DNA-binding</keyword>
<name>A0ABN7JVA7_9HYPH</name>
<dbReference type="PANTHER" id="PTHR47506:SF1">
    <property type="entry name" value="HTH-TYPE TRANSCRIPTIONAL REGULATOR YJDC"/>
    <property type="match status" value="1"/>
</dbReference>
<feature type="DNA-binding region" description="H-T-H motif" evidence="4">
    <location>
        <begin position="29"/>
        <end position="48"/>
    </location>
</feature>
<dbReference type="InterPro" id="IPR036271">
    <property type="entry name" value="Tet_transcr_reg_TetR-rel_C_sf"/>
</dbReference>
<evidence type="ECO:0000256" key="4">
    <source>
        <dbReference type="PROSITE-ProRule" id="PRU00335"/>
    </source>
</evidence>
<dbReference type="PROSITE" id="PS50977">
    <property type="entry name" value="HTH_TETR_2"/>
    <property type="match status" value="1"/>
</dbReference>
<evidence type="ECO:0000256" key="2">
    <source>
        <dbReference type="ARBA" id="ARBA00023125"/>
    </source>
</evidence>
<evidence type="ECO:0000313" key="7">
    <source>
        <dbReference type="Proteomes" id="UP000606921"/>
    </source>
</evidence>
<evidence type="ECO:0000256" key="1">
    <source>
        <dbReference type="ARBA" id="ARBA00023015"/>
    </source>
</evidence>
<keyword evidence="7" id="KW-1185">Reference proteome</keyword>
<dbReference type="RefSeq" id="WP_142593324.1">
    <property type="nucleotide sequence ID" value="NZ_CABFWF030000013.1"/>
</dbReference>
<evidence type="ECO:0000259" key="5">
    <source>
        <dbReference type="PROSITE" id="PS50977"/>
    </source>
</evidence>
<dbReference type="InterPro" id="IPR001647">
    <property type="entry name" value="HTH_TetR"/>
</dbReference>
<reference evidence="6 7" key="1">
    <citation type="submission" date="2020-11" db="EMBL/GenBank/DDBJ databases">
        <authorList>
            <person name="Lassalle F."/>
        </authorList>
    </citation>
    <scope>NUCLEOTIDE SEQUENCE [LARGE SCALE GENOMIC DNA]</scope>
    <source>
        <strain evidence="6 7">JC140</strain>
    </source>
</reference>
<evidence type="ECO:0000313" key="6">
    <source>
        <dbReference type="EMBL" id="CAD7045786.1"/>
    </source>
</evidence>
<feature type="domain" description="HTH tetR-type" evidence="5">
    <location>
        <begin position="6"/>
        <end position="66"/>
    </location>
</feature>
<dbReference type="EMBL" id="CABFWF030000013">
    <property type="protein sequence ID" value="CAD7045786.1"/>
    <property type="molecule type" value="Genomic_DNA"/>
</dbReference>
<protein>
    <submittedName>
        <fullName evidence="6">TetR/AcrR family transcriptional regulator</fullName>
    </submittedName>
</protein>
<dbReference type="PANTHER" id="PTHR47506">
    <property type="entry name" value="TRANSCRIPTIONAL REGULATORY PROTEIN"/>
    <property type="match status" value="1"/>
</dbReference>
<dbReference type="PRINTS" id="PR00455">
    <property type="entry name" value="HTHTETR"/>
</dbReference>
<dbReference type="Gene3D" id="1.10.357.10">
    <property type="entry name" value="Tetracycline Repressor, domain 2"/>
    <property type="match status" value="1"/>
</dbReference>
<dbReference type="InterPro" id="IPR009057">
    <property type="entry name" value="Homeodomain-like_sf"/>
</dbReference>
<dbReference type="SUPFAM" id="SSF48498">
    <property type="entry name" value="Tetracyclin repressor-like, C-terminal domain"/>
    <property type="match status" value="1"/>
</dbReference>
<comment type="caution">
    <text evidence="6">The sequence shown here is derived from an EMBL/GenBank/DDBJ whole genome shotgun (WGS) entry which is preliminary data.</text>
</comment>
<gene>
    <name evidence="6" type="ORF">REJC140_04006</name>
</gene>
<dbReference type="Proteomes" id="UP000606921">
    <property type="component" value="Unassembled WGS sequence"/>
</dbReference>
<dbReference type="Pfam" id="PF00440">
    <property type="entry name" value="TetR_N"/>
    <property type="match status" value="1"/>
</dbReference>
<keyword evidence="1" id="KW-0805">Transcription regulation</keyword>
<dbReference type="Gene3D" id="1.10.10.60">
    <property type="entry name" value="Homeodomain-like"/>
    <property type="match status" value="1"/>
</dbReference>
<proteinExistence type="predicted"/>
<evidence type="ECO:0000256" key="3">
    <source>
        <dbReference type="ARBA" id="ARBA00023163"/>
    </source>
</evidence>
<accession>A0ABN7JVA7</accession>
<dbReference type="SUPFAM" id="SSF46689">
    <property type="entry name" value="Homeodomain-like"/>
    <property type="match status" value="1"/>
</dbReference>
<keyword evidence="3" id="KW-0804">Transcription</keyword>
<dbReference type="InterPro" id="IPR011075">
    <property type="entry name" value="TetR_C"/>
</dbReference>
<organism evidence="6 7">
    <name type="scientific">Pseudorhizobium endolithicum</name>
    <dbReference type="NCBI Taxonomy" id="1191678"/>
    <lineage>
        <taxon>Bacteria</taxon>
        <taxon>Pseudomonadati</taxon>
        <taxon>Pseudomonadota</taxon>
        <taxon>Alphaproteobacteria</taxon>
        <taxon>Hyphomicrobiales</taxon>
        <taxon>Rhizobiaceae</taxon>
        <taxon>Rhizobium/Agrobacterium group</taxon>
        <taxon>Pseudorhizobium</taxon>
    </lineage>
</organism>
<dbReference type="Pfam" id="PF16925">
    <property type="entry name" value="TetR_C_13"/>
    <property type="match status" value="1"/>
</dbReference>
<sequence>MGRHREFDIDKALDAVLCVFWRKGYEGASYADLTAAAGVERPALYSAFGNKEELFRKALQRYYDRFLQYIPEALALPTAREVAAHILYGAIDLNTRFDDHRGCLFINGVLAGSDDAEPVRQVLIEGRAIAEGEIRERFERAKAEGDLPETAKPEALAAFLMAVTHGMAVQAKAGFSRQVLEGVAEQALASWPAGRSKTAA</sequence>